<dbReference type="InterPro" id="IPR001078">
    <property type="entry name" value="2-oxoacid_DH_actylTfrase"/>
</dbReference>
<dbReference type="PROSITE" id="PS51826">
    <property type="entry name" value="PSBD"/>
    <property type="match status" value="1"/>
</dbReference>
<evidence type="ECO:0000259" key="8">
    <source>
        <dbReference type="PROSITE" id="PS50968"/>
    </source>
</evidence>
<keyword evidence="4" id="KW-0809">Transit peptide</keyword>
<dbReference type="InterPro" id="IPR023213">
    <property type="entry name" value="CAT-like_dom_sf"/>
</dbReference>
<dbReference type="Pfam" id="PF00364">
    <property type="entry name" value="Biotin_lipoyl"/>
    <property type="match status" value="1"/>
</dbReference>
<dbReference type="Gene3D" id="3.30.559.10">
    <property type="entry name" value="Chloramphenicol acetyltransferase-like domain"/>
    <property type="match status" value="1"/>
</dbReference>
<comment type="cofactor">
    <cofactor evidence="6">
        <name>(R)-lipoate</name>
        <dbReference type="ChEBI" id="CHEBI:83088"/>
    </cofactor>
    <text evidence="6">Binds 1 lipoyl cofactor covalently.</text>
</comment>
<comment type="subcellular location">
    <subcellularLocation>
        <location evidence="6">Mitochondrion</location>
    </subcellularLocation>
</comment>
<dbReference type="InterPro" id="IPR000089">
    <property type="entry name" value="Biotin_lipoyl"/>
</dbReference>
<keyword evidence="5 6" id="KW-0012">Acyltransferase</keyword>
<dbReference type="Pfam" id="PF00198">
    <property type="entry name" value="2-oxoacid_dh"/>
    <property type="match status" value="1"/>
</dbReference>
<keyword evidence="11" id="KW-1185">Reference proteome</keyword>
<comment type="function">
    <text evidence="6">The pyruvate dehydrogenase complex catalyzes the overall conversion of pyruvate to acetyl-CoA and CO(2).</text>
</comment>
<dbReference type="PANTHER" id="PTHR23151">
    <property type="entry name" value="DIHYDROLIPOAMIDE ACETYL/SUCCINYL-TRANSFERASE-RELATED"/>
    <property type="match status" value="1"/>
</dbReference>
<accession>A0A8H3XDA7</accession>
<dbReference type="Pfam" id="PF02817">
    <property type="entry name" value="E3_binding"/>
    <property type="match status" value="1"/>
</dbReference>
<dbReference type="Gene3D" id="4.10.320.10">
    <property type="entry name" value="E3-binding domain"/>
    <property type="match status" value="1"/>
</dbReference>
<dbReference type="FunFam" id="2.40.50.100:FF:000010">
    <property type="entry name" value="Acetyltransferase component of pyruvate dehydrogenase complex"/>
    <property type="match status" value="1"/>
</dbReference>
<dbReference type="EMBL" id="WTPW01001333">
    <property type="protein sequence ID" value="KAF0441780.1"/>
    <property type="molecule type" value="Genomic_DNA"/>
</dbReference>
<comment type="similarity">
    <text evidence="1 6">Belongs to the 2-oxoacid dehydrogenase family.</text>
</comment>
<evidence type="ECO:0000256" key="5">
    <source>
        <dbReference type="ARBA" id="ARBA00023315"/>
    </source>
</evidence>
<sequence length="480" mass="53319">MYKITSRISDYTLSYRYPLTSVRASRCLSPEDSFRLSPFTKIISAKNYNSKSYPNHIVINMPALSPTMSSGNVGTWRKQVGDSVSSGDVLVEIETDKAQVDFECNEEGYLAKILVESGEKNVDVGKPIAILVEDNENVQKFEDYVPEQSSPPPKTETAEKDEKTPKKDQKQDIQKEEPQKQQKEPTKSPISSDRILASPVARKLAAERGISLDQVAGTGPKNRIIKADILNFVAPATEQPTPSQHAEPSSSYTDIPLTNMRKIIASRLSESKQLIPHYYLTIEVEVDKLLELREVLNKDSDGKYKISVNDFVIKSSASALMAMPEVNSTWHNDFIRQYNHADISVATATPTGLITPIIRNAQAKGLETISNQTKELAIRAREGKLGPHEYQGGSFTISNLGMYGIKNFTAIINPPHACILAVGTTQKKLIPDSSKETGYRIATTMHVTLSCDHRVVDGALGAQWLRVWRTYIENPLKLLL</sequence>
<evidence type="ECO:0000313" key="11">
    <source>
        <dbReference type="Proteomes" id="UP000439903"/>
    </source>
</evidence>
<dbReference type="Proteomes" id="UP000439903">
    <property type="component" value="Unassembled WGS sequence"/>
</dbReference>
<keyword evidence="2 6" id="KW-0808">Transferase</keyword>
<dbReference type="PANTHER" id="PTHR23151:SF90">
    <property type="entry name" value="DIHYDROLIPOYLLYSINE-RESIDUE ACETYLTRANSFERASE COMPONENT OF PYRUVATE DEHYDROGENASE COMPLEX, MITOCHONDRIAL-RELATED"/>
    <property type="match status" value="1"/>
</dbReference>
<dbReference type="FunFam" id="3.30.559.10:FF:000003">
    <property type="entry name" value="Acetyltransferase component of pyruvate dehydrogenase complex"/>
    <property type="match status" value="1"/>
</dbReference>
<keyword evidence="10" id="KW-0670">Pyruvate</keyword>
<dbReference type="NCBIfam" id="TIGR01349">
    <property type="entry name" value="PDHac_trf_mito"/>
    <property type="match status" value="1"/>
</dbReference>
<keyword evidence="3 6" id="KW-0450">Lipoyl</keyword>
<dbReference type="InterPro" id="IPR003016">
    <property type="entry name" value="2-oxoA_DH_lipoyl-BS"/>
</dbReference>
<name>A0A8H3XDA7_GIGMA</name>
<dbReference type="GO" id="GO:0006086">
    <property type="term" value="P:pyruvate decarboxylation to acetyl-CoA"/>
    <property type="evidence" value="ECO:0007669"/>
    <property type="project" value="InterPro"/>
</dbReference>
<dbReference type="SUPFAM" id="SSF52777">
    <property type="entry name" value="CoA-dependent acyltransferases"/>
    <property type="match status" value="1"/>
</dbReference>
<dbReference type="GO" id="GO:0004742">
    <property type="term" value="F:dihydrolipoyllysine-residue acetyltransferase activity"/>
    <property type="evidence" value="ECO:0007669"/>
    <property type="project" value="UniProtKB-UniRule"/>
</dbReference>
<evidence type="ECO:0000256" key="3">
    <source>
        <dbReference type="ARBA" id="ARBA00022823"/>
    </source>
</evidence>
<dbReference type="SUPFAM" id="SSF47005">
    <property type="entry name" value="Peripheral subunit-binding domain of 2-oxo acid dehydrogenase complex"/>
    <property type="match status" value="1"/>
</dbReference>
<evidence type="ECO:0000256" key="1">
    <source>
        <dbReference type="ARBA" id="ARBA00007317"/>
    </source>
</evidence>
<evidence type="ECO:0000256" key="7">
    <source>
        <dbReference type="SAM" id="MobiDB-lite"/>
    </source>
</evidence>
<feature type="domain" description="Lipoyl-binding" evidence="8">
    <location>
        <begin position="56"/>
        <end position="132"/>
    </location>
</feature>
<evidence type="ECO:0000256" key="6">
    <source>
        <dbReference type="RuleBase" id="RU361137"/>
    </source>
</evidence>
<proteinExistence type="inferred from homology"/>
<evidence type="ECO:0000259" key="9">
    <source>
        <dbReference type="PROSITE" id="PS51826"/>
    </source>
</evidence>
<protein>
    <recommendedName>
        <fullName evidence="6">Acetyltransferase component of pyruvate dehydrogenase complex</fullName>
        <ecNumber evidence="6">2.3.1.12</ecNumber>
    </recommendedName>
</protein>
<gene>
    <name evidence="10" type="ORF">F8M41_003759</name>
</gene>
<dbReference type="InterPro" id="IPR045257">
    <property type="entry name" value="E2/Pdx1"/>
</dbReference>
<dbReference type="PROSITE" id="PS00189">
    <property type="entry name" value="LIPOYL"/>
    <property type="match status" value="1"/>
</dbReference>
<dbReference type="SUPFAM" id="SSF51230">
    <property type="entry name" value="Single hybrid motif"/>
    <property type="match status" value="1"/>
</dbReference>
<dbReference type="Gene3D" id="2.40.50.100">
    <property type="match status" value="1"/>
</dbReference>
<dbReference type="EC" id="2.3.1.12" evidence="6"/>
<dbReference type="InterPro" id="IPR036625">
    <property type="entry name" value="E3-bd_dom_sf"/>
</dbReference>
<organism evidence="10 11">
    <name type="scientific">Gigaspora margarita</name>
    <dbReference type="NCBI Taxonomy" id="4874"/>
    <lineage>
        <taxon>Eukaryota</taxon>
        <taxon>Fungi</taxon>
        <taxon>Fungi incertae sedis</taxon>
        <taxon>Mucoromycota</taxon>
        <taxon>Glomeromycotina</taxon>
        <taxon>Glomeromycetes</taxon>
        <taxon>Diversisporales</taxon>
        <taxon>Gigasporaceae</taxon>
        <taxon>Gigaspora</taxon>
    </lineage>
</organism>
<evidence type="ECO:0000256" key="2">
    <source>
        <dbReference type="ARBA" id="ARBA00022679"/>
    </source>
</evidence>
<dbReference type="GO" id="GO:0045254">
    <property type="term" value="C:pyruvate dehydrogenase complex"/>
    <property type="evidence" value="ECO:0007669"/>
    <property type="project" value="UniProtKB-UniRule"/>
</dbReference>
<dbReference type="CDD" id="cd06849">
    <property type="entry name" value="lipoyl_domain"/>
    <property type="match status" value="1"/>
</dbReference>
<feature type="compositionally biased region" description="Basic and acidic residues" evidence="7">
    <location>
        <begin position="156"/>
        <end position="186"/>
    </location>
</feature>
<feature type="region of interest" description="Disordered" evidence="7">
    <location>
        <begin position="142"/>
        <end position="196"/>
    </location>
</feature>
<dbReference type="InterPro" id="IPR004167">
    <property type="entry name" value="PSBD"/>
</dbReference>
<evidence type="ECO:0000313" key="10">
    <source>
        <dbReference type="EMBL" id="KAF0441780.1"/>
    </source>
</evidence>
<dbReference type="GO" id="GO:0005739">
    <property type="term" value="C:mitochondrion"/>
    <property type="evidence" value="ECO:0007669"/>
    <property type="project" value="UniProtKB-SubCell"/>
</dbReference>
<dbReference type="PROSITE" id="PS50968">
    <property type="entry name" value="BIOTINYL_LIPOYL"/>
    <property type="match status" value="1"/>
</dbReference>
<dbReference type="InterPro" id="IPR011053">
    <property type="entry name" value="Single_hybrid_motif"/>
</dbReference>
<evidence type="ECO:0000256" key="4">
    <source>
        <dbReference type="ARBA" id="ARBA00022946"/>
    </source>
</evidence>
<dbReference type="AlphaFoldDB" id="A0A8H3XDA7"/>
<comment type="caution">
    <text evidence="10">The sequence shown here is derived from an EMBL/GenBank/DDBJ whole genome shotgun (WGS) entry which is preliminary data.</text>
</comment>
<reference evidence="10 11" key="1">
    <citation type="journal article" date="2019" name="Environ. Microbiol.">
        <title>At the nexus of three kingdoms: the genome of the mycorrhizal fungus Gigaspora margarita provides insights into plant, endobacterial and fungal interactions.</title>
        <authorList>
            <person name="Venice F."/>
            <person name="Ghignone S."/>
            <person name="Salvioli di Fossalunga A."/>
            <person name="Amselem J."/>
            <person name="Novero M."/>
            <person name="Xianan X."/>
            <person name="Sedzielewska Toro K."/>
            <person name="Morin E."/>
            <person name="Lipzen A."/>
            <person name="Grigoriev I.V."/>
            <person name="Henrissat B."/>
            <person name="Martin F.M."/>
            <person name="Bonfante P."/>
        </authorList>
    </citation>
    <scope>NUCLEOTIDE SEQUENCE [LARGE SCALE GENOMIC DNA]</scope>
    <source>
        <strain evidence="10 11">BEG34</strain>
    </source>
</reference>
<feature type="domain" description="Peripheral subunit-binding (PSBD)" evidence="9">
    <location>
        <begin position="196"/>
        <end position="233"/>
    </location>
</feature>
<comment type="catalytic activity">
    <reaction evidence="6">
        <text>N(6)-[(R)-dihydrolipoyl]-L-lysyl-[protein] + acetyl-CoA = N(6)-[(R)-S(8)-acetyldihydrolipoyl]-L-lysyl-[protein] + CoA</text>
        <dbReference type="Rhea" id="RHEA:17017"/>
        <dbReference type="Rhea" id="RHEA-COMP:10475"/>
        <dbReference type="Rhea" id="RHEA-COMP:10478"/>
        <dbReference type="ChEBI" id="CHEBI:57287"/>
        <dbReference type="ChEBI" id="CHEBI:57288"/>
        <dbReference type="ChEBI" id="CHEBI:83100"/>
        <dbReference type="ChEBI" id="CHEBI:83111"/>
        <dbReference type="EC" id="2.3.1.12"/>
    </reaction>
</comment>
<dbReference type="InterPro" id="IPR006257">
    <property type="entry name" value="LAT1"/>
</dbReference>
<dbReference type="OrthoDB" id="537444at2759"/>